<proteinExistence type="predicted"/>
<organism evidence="1 2">
    <name type="scientific">Kibdelosporangium philippinense</name>
    <dbReference type="NCBI Taxonomy" id="211113"/>
    <lineage>
        <taxon>Bacteria</taxon>
        <taxon>Bacillati</taxon>
        <taxon>Actinomycetota</taxon>
        <taxon>Actinomycetes</taxon>
        <taxon>Pseudonocardiales</taxon>
        <taxon>Pseudonocardiaceae</taxon>
        <taxon>Kibdelosporangium</taxon>
    </lineage>
</organism>
<dbReference type="EMBL" id="JAJVCN010000004">
    <property type="protein sequence ID" value="MCE7009990.1"/>
    <property type="molecule type" value="Genomic_DNA"/>
</dbReference>
<name>A0ABS8ZQF5_9PSEU</name>
<dbReference type="Proteomes" id="UP001521150">
    <property type="component" value="Unassembled WGS sequence"/>
</dbReference>
<reference evidence="1 2" key="1">
    <citation type="submission" date="2021-12" db="EMBL/GenBank/DDBJ databases">
        <title>Genome sequence of Kibdelosporangium philippinense ATCC 49844.</title>
        <authorList>
            <person name="Fedorov E.A."/>
            <person name="Omeragic M."/>
            <person name="Shalygina K.F."/>
            <person name="Maclea K.S."/>
        </authorList>
    </citation>
    <scope>NUCLEOTIDE SEQUENCE [LARGE SCALE GENOMIC DNA]</scope>
    <source>
        <strain evidence="1 2">ATCC 49844</strain>
    </source>
</reference>
<protein>
    <submittedName>
        <fullName evidence="1">Uncharacterized protein</fullName>
    </submittedName>
</protein>
<sequence length="178" mass="20469">MSHFDIQGYRPRWLNGLPAIAVAHDLRLQSLVGRHLRYAWLLWDLDADEWFADAPVLLDFDHEQVEINHQKFDDLSITWNTIDPMGQQAWTYGDWGHYDDFVFQLAWRHDAQAQLATLQGQQLQEVKLLEYTGQNLANGMVAVSFAFSDGQVTISNGLDENSLEFGDPDSTYLPWSKV</sequence>
<evidence type="ECO:0000313" key="2">
    <source>
        <dbReference type="Proteomes" id="UP001521150"/>
    </source>
</evidence>
<keyword evidence="2" id="KW-1185">Reference proteome</keyword>
<evidence type="ECO:0000313" key="1">
    <source>
        <dbReference type="EMBL" id="MCE7009990.1"/>
    </source>
</evidence>
<gene>
    <name evidence="1" type="ORF">LWC34_45365</name>
</gene>
<comment type="caution">
    <text evidence="1">The sequence shown here is derived from an EMBL/GenBank/DDBJ whole genome shotgun (WGS) entry which is preliminary data.</text>
</comment>
<dbReference type="RefSeq" id="WP_233731476.1">
    <property type="nucleotide sequence ID" value="NZ_JAJVCN010000004.1"/>
</dbReference>
<accession>A0ABS8ZQF5</accession>